<evidence type="ECO:0000256" key="1">
    <source>
        <dbReference type="ARBA" id="ARBA00004651"/>
    </source>
</evidence>
<feature type="transmembrane region" description="Helical" evidence="7">
    <location>
        <begin position="103"/>
        <end position="127"/>
    </location>
</feature>
<dbReference type="InterPro" id="IPR017871">
    <property type="entry name" value="ABC_transporter-like_CS"/>
</dbReference>
<evidence type="ECO:0000313" key="10">
    <source>
        <dbReference type="EMBL" id="ASP46524.1"/>
    </source>
</evidence>
<keyword evidence="2 7" id="KW-0812">Transmembrane</keyword>
<dbReference type="Pfam" id="PF00664">
    <property type="entry name" value="ABC_membrane"/>
    <property type="match status" value="1"/>
</dbReference>
<dbReference type="InterPro" id="IPR027417">
    <property type="entry name" value="P-loop_NTPase"/>
</dbReference>
<evidence type="ECO:0000313" key="11">
    <source>
        <dbReference type="Proteomes" id="UP000202259"/>
    </source>
</evidence>
<dbReference type="Gene3D" id="3.40.50.300">
    <property type="entry name" value="P-loop containing nucleotide triphosphate hydrolases"/>
    <property type="match status" value="1"/>
</dbReference>
<keyword evidence="11" id="KW-1185">Reference proteome</keyword>
<evidence type="ECO:0000256" key="5">
    <source>
        <dbReference type="ARBA" id="ARBA00022989"/>
    </source>
</evidence>
<dbReference type="KEGG" id="cber:B5D82_01275"/>
<accession>A0A222G578</accession>
<comment type="subcellular location">
    <subcellularLocation>
        <location evidence="1">Cell membrane</location>
        <topology evidence="1">Multi-pass membrane protein</topology>
    </subcellularLocation>
</comment>
<dbReference type="NCBIfam" id="TIGR02204">
    <property type="entry name" value="MsbA_rel"/>
    <property type="match status" value="1"/>
</dbReference>
<keyword evidence="4 10" id="KW-0067">ATP-binding</keyword>
<feature type="transmembrane region" description="Helical" evidence="7">
    <location>
        <begin position="206"/>
        <end position="225"/>
    </location>
</feature>
<reference evidence="10 11" key="1">
    <citation type="submission" date="2017-08" db="EMBL/GenBank/DDBJ databases">
        <title>Complete genome of Colwellia sp. NB097-1, a psychrophile bacterium ioslated from Bering Sea.</title>
        <authorList>
            <person name="Chen X."/>
        </authorList>
    </citation>
    <scope>NUCLEOTIDE SEQUENCE [LARGE SCALE GENOMIC DNA]</scope>
    <source>
        <strain evidence="10 11">NB097-1</strain>
    </source>
</reference>
<dbReference type="CDD" id="cd18575">
    <property type="entry name" value="ABC_6TM_bac_exporter_ABCB8_10_like"/>
    <property type="match status" value="1"/>
</dbReference>
<dbReference type="InterPro" id="IPR036640">
    <property type="entry name" value="ABC1_TM_sf"/>
</dbReference>
<evidence type="ECO:0000256" key="6">
    <source>
        <dbReference type="ARBA" id="ARBA00023136"/>
    </source>
</evidence>
<keyword evidence="6 7" id="KW-0472">Membrane</keyword>
<feature type="transmembrane region" description="Helical" evidence="7">
    <location>
        <begin position="172"/>
        <end position="200"/>
    </location>
</feature>
<dbReference type="Proteomes" id="UP000202259">
    <property type="component" value="Chromosome"/>
</dbReference>
<dbReference type="InterPro" id="IPR011918">
    <property type="entry name" value="ABC_MsbA_ATP-bd"/>
</dbReference>
<evidence type="ECO:0000256" key="7">
    <source>
        <dbReference type="SAM" id="Phobius"/>
    </source>
</evidence>
<dbReference type="SMART" id="SM00382">
    <property type="entry name" value="AAA"/>
    <property type="match status" value="1"/>
</dbReference>
<dbReference type="EMBL" id="CP020465">
    <property type="protein sequence ID" value="ASP46524.1"/>
    <property type="molecule type" value="Genomic_DNA"/>
</dbReference>
<sequence>MAYSLELSLFITISSKRLTSQEPIVIDNSKTINQPISDEGSSTNKPKAFTSLLPIFAFIKPYKLMLALALLALLITAAVNLSLGQGVKFVIDSGFIAGSVEQLQSAILVLIGLISLLAIGTFSRFYLMSWLGERVSADIRKAVFNRIVTLHPSYFEENRSGELMSRLTTDTALLQSIIGSSFSMALRSVLMLIGGLVMLMVTNFKLTLFVILSVPIILIPMMIYGRKVRKLAESSQAAIADVGTYAGEIIQNIKVVQSYTHEVKEQHAFADEVEKAFSVAKRRVKQRSTLIAIVIFLTFGAISGMLWVGGMDVLKGEMSGGELGAFVFYAVMVAMSVATVAEVYGELQRAAGSATRLLALLEIESDIKELVSPKVLTNSAQSVITFRNVDFCYPSRPDSAALSQINLAIPTGKIVALVGPSGAGKTTLFELLQRFYDPQKGCISFNDIDITQLKLTDLRQAMGMVPQHPILFSSDVWHNIRYGKPDASDADVISAAKKAHAHEFIEQLPQGYGSFLGEQGVRLSGGQKQRIAIARAILKDPAVLLLDEATSALDAQSEYHVQAALDELMTNRTTLIIAHRLATVIHADLIVVMDQGKIIDSGNHKSLLKSSKLYQRLCELQFDKANDDND</sequence>
<keyword evidence="5 7" id="KW-1133">Transmembrane helix</keyword>
<keyword evidence="3" id="KW-0547">Nucleotide-binding</keyword>
<dbReference type="Gene3D" id="1.20.1560.10">
    <property type="entry name" value="ABC transporter type 1, transmembrane domain"/>
    <property type="match status" value="1"/>
</dbReference>
<dbReference type="PROSITE" id="PS50929">
    <property type="entry name" value="ABC_TM1F"/>
    <property type="match status" value="1"/>
</dbReference>
<dbReference type="PROSITE" id="PS00211">
    <property type="entry name" value="ABC_TRANSPORTER_1"/>
    <property type="match status" value="1"/>
</dbReference>
<dbReference type="AlphaFoldDB" id="A0A222G578"/>
<dbReference type="InterPro" id="IPR003593">
    <property type="entry name" value="AAA+_ATPase"/>
</dbReference>
<dbReference type="PANTHER" id="PTHR43394">
    <property type="entry name" value="ATP-DEPENDENT PERMEASE MDL1, MITOCHONDRIAL"/>
    <property type="match status" value="1"/>
</dbReference>
<name>A0A222G578_9GAMM</name>
<organism evidence="10 11">
    <name type="scientific">Cognaticolwellia beringensis</name>
    <dbReference type="NCBI Taxonomy" id="1967665"/>
    <lineage>
        <taxon>Bacteria</taxon>
        <taxon>Pseudomonadati</taxon>
        <taxon>Pseudomonadota</taxon>
        <taxon>Gammaproteobacteria</taxon>
        <taxon>Alteromonadales</taxon>
        <taxon>Colwelliaceae</taxon>
        <taxon>Cognaticolwellia</taxon>
    </lineage>
</organism>
<feature type="transmembrane region" description="Helical" evidence="7">
    <location>
        <begin position="64"/>
        <end position="83"/>
    </location>
</feature>
<feature type="transmembrane region" description="Helical" evidence="7">
    <location>
        <begin position="290"/>
        <end position="311"/>
    </location>
</feature>
<feature type="domain" description="ABC transmembrane type-1" evidence="9">
    <location>
        <begin position="67"/>
        <end position="349"/>
    </location>
</feature>
<dbReference type="InterPro" id="IPR003439">
    <property type="entry name" value="ABC_transporter-like_ATP-bd"/>
</dbReference>
<dbReference type="OrthoDB" id="9782586at2"/>
<dbReference type="PROSITE" id="PS50893">
    <property type="entry name" value="ABC_TRANSPORTER_2"/>
    <property type="match status" value="1"/>
</dbReference>
<dbReference type="GO" id="GO:0016887">
    <property type="term" value="F:ATP hydrolysis activity"/>
    <property type="evidence" value="ECO:0007669"/>
    <property type="project" value="InterPro"/>
</dbReference>
<dbReference type="SUPFAM" id="SSF52540">
    <property type="entry name" value="P-loop containing nucleoside triphosphate hydrolases"/>
    <property type="match status" value="1"/>
</dbReference>
<proteinExistence type="predicted"/>
<evidence type="ECO:0000259" key="9">
    <source>
        <dbReference type="PROSITE" id="PS50929"/>
    </source>
</evidence>
<dbReference type="RefSeq" id="WP_081148584.1">
    <property type="nucleotide sequence ID" value="NZ_CP020465.1"/>
</dbReference>
<dbReference type="FunFam" id="3.40.50.300:FF:000218">
    <property type="entry name" value="Multidrug ABC transporter ATP-binding protein"/>
    <property type="match status" value="1"/>
</dbReference>
<gene>
    <name evidence="10" type="ORF">B5D82_01275</name>
</gene>
<dbReference type="GO" id="GO:0005886">
    <property type="term" value="C:plasma membrane"/>
    <property type="evidence" value="ECO:0007669"/>
    <property type="project" value="UniProtKB-SubCell"/>
</dbReference>
<feature type="domain" description="ABC transporter" evidence="8">
    <location>
        <begin position="384"/>
        <end position="620"/>
    </location>
</feature>
<dbReference type="GO" id="GO:0005524">
    <property type="term" value="F:ATP binding"/>
    <property type="evidence" value="ECO:0007669"/>
    <property type="project" value="UniProtKB-KW"/>
</dbReference>
<dbReference type="InterPro" id="IPR039421">
    <property type="entry name" value="Type_1_exporter"/>
</dbReference>
<evidence type="ECO:0000259" key="8">
    <source>
        <dbReference type="PROSITE" id="PS50893"/>
    </source>
</evidence>
<evidence type="ECO:0000256" key="3">
    <source>
        <dbReference type="ARBA" id="ARBA00022741"/>
    </source>
</evidence>
<dbReference type="Pfam" id="PF00005">
    <property type="entry name" value="ABC_tran"/>
    <property type="match status" value="1"/>
</dbReference>
<evidence type="ECO:0000256" key="4">
    <source>
        <dbReference type="ARBA" id="ARBA00022840"/>
    </source>
</evidence>
<dbReference type="PANTHER" id="PTHR43394:SF1">
    <property type="entry name" value="ATP-BINDING CASSETTE SUB-FAMILY B MEMBER 10, MITOCHONDRIAL"/>
    <property type="match status" value="1"/>
</dbReference>
<dbReference type="GO" id="GO:0090374">
    <property type="term" value="P:oligopeptide export from mitochondrion"/>
    <property type="evidence" value="ECO:0007669"/>
    <property type="project" value="TreeGrafter"/>
</dbReference>
<dbReference type="InterPro" id="IPR011527">
    <property type="entry name" value="ABC1_TM_dom"/>
</dbReference>
<feature type="transmembrane region" description="Helical" evidence="7">
    <location>
        <begin position="323"/>
        <end position="344"/>
    </location>
</feature>
<evidence type="ECO:0000256" key="2">
    <source>
        <dbReference type="ARBA" id="ARBA00022692"/>
    </source>
</evidence>
<protein>
    <submittedName>
        <fullName evidence="10">ABC transporter ATP-binding protein</fullName>
    </submittedName>
</protein>
<dbReference type="SUPFAM" id="SSF90123">
    <property type="entry name" value="ABC transporter transmembrane region"/>
    <property type="match status" value="1"/>
</dbReference>
<dbReference type="GO" id="GO:0015421">
    <property type="term" value="F:ABC-type oligopeptide transporter activity"/>
    <property type="evidence" value="ECO:0007669"/>
    <property type="project" value="TreeGrafter"/>
</dbReference>